<name>A0ABV7S5R6_9ACTN</name>
<sequence length="63" mass="7140">MLIPNLRGLILHGLAQALHHQHEFAQARTVLAEARELFKVSGNIAKAAEAEELLRTWRTDRRA</sequence>
<keyword evidence="2" id="KW-1185">Reference proteome</keyword>
<dbReference type="EMBL" id="JBHRWR010000002">
    <property type="protein sequence ID" value="MFC3572375.1"/>
    <property type="molecule type" value="Genomic_DNA"/>
</dbReference>
<reference evidence="2" key="1">
    <citation type="journal article" date="2019" name="Int. J. Syst. Evol. Microbiol.">
        <title>The Global Catalogue of Microorganisms (GCM) 10K type strain sequencing project: providing services to taxonomists for standard genome sequencing and annotation.</title>
        <authorList>
            <consortium name="The Broad Institute Genomics Platform"/>
            <consortium name="The Broad Institute Genome Sequencing Center for Infectious Disease"/>
            <person name="Wu L."/>
            <person name="Ma J."/>
        </authorList>
    </citation>
    <scope>NUCLEOTIDE SEQUENCE [LARGE SCALE GENOMIC DNA]</scope>
    <source>
        <strain evidence="2">CGMCC 4.7035</strain>
    </source>
</reference>
<dbReference type="Proteomes" id="UP001595701">
    <property type="component" value="Unassembled WGS sequence"/>
</dbReference>
<comment type="caution">
    <text evidence="1">The sequence shown here is derived from an EMBL/GenBank/DDBJ whole genome shotgun (WGS) entry which is preliminary data.</text>
</comment>
<proteinExistence type="predicted"/>
<protein>
    <recommendedName>
        <fullName evidence="3">MalT-like TPR region domain-containing protein</fullName>
    </recommendedName>
</protein>
<evidence type="ECO:0000313" key="1">
    <source>
        <dbReference type="EMBL" id="MFC3572375.1"/>
    </source>
</evidence>
<gene>
    <name evidence="1" type="ORF">ACFOZ0_03545</name>
</gene>
<evidence type="ECO:0000313" key="2">
    <source>
        <dbReference type="Proteomes" id="UP001595701"/>
    </source>
</evidence>
<dbReference type="RefSeq" id="WP_310772373.1">
    <property type="nucleotide sequence ID" value="NZ_JBHRWR010000002.1"/>
</dbReference>
<evidence type="ECO:0008006" key="3">
    <source>
        <dbReference type="Google" id="ProtNLM"/>
    </source>
</evidence>
<accession>A0ABV7S5R6</accession>
<organism evidence="1 2">
    <name type="scientific">Streptomyces yaanensis</name>
    <dbReference type="NCBI Taxonomy" id="1142239"/>
    <lineage>
        <taxon>Bacteria</taxon>
        <taxon>Bacillati</taxon>
        <taxon>Actinomycetota</taxon>
        <taxon>Actinomycetes</taxon>
        <taxon>Kitasatosporales</taxon>
        <taxon>Streptomycetaceae</taxon>
        <taxon>Streptomyces</taxon>
    </lineage>
</organism>